<accession>A0A7V0T4G8</accession>
<keyword evidence="3" id="KW-0479">Metal-binding</keyword>
<evidence type="ECO:0000256" key="1">
    <source>
        <dbReference type="ARBA" id="ARBA00001947"/>
    </source>
</evidence>
<dbReference type="InterPro" id="IPR016047">
    <property type="entry name" value="M23ase_b-sheet_dom"/>
</dbReference>
<dbReference type="FunFam" id="2.70.70.10:FF:000006">
    <property type="entry name" value="M23 family peptidase"/>
    <property type="match status" value="1"/>
</dbReference>
<comment type="caution">
    <text evidence="8">The sequence shown here is derived from an EMBL/GenBank/DDBJ whole genome shotgun (WGS) entry which is preliminary data.</text>
</comment>
<keyword evidence="2" id="KW-0645">Protease</keyword>
<dbReference type="EMBL" id="DSBX01000016">
    <property type="protein sequence ID" value="HDQ98763.1"/>
    <property type="molecule type" value="Genomic_DNA"/>
</dbReference>
<dbReference type="Pfam" id="PF01551">
    <property type="entry name" value="Peptidase_M23"/>
    <property type="match status" value="1"/>
</dbReference>
<dbReference type="InterPro" id="IPR050570">
    <property type="entry name" value="Cell_wall_metabolism_enzyme"/>
</dbReference>
<protein>
    <submittedName>
        <fullName evidence="8">M23 family metallopeptidase</fullName>
    </submittedName>
</protein>
<gene>
    <name evidence="8" type="ORF">ENN51_00550</name>
</gene>
<dbReference type="Proteomes" id="UP000885672">
    <property type="component" value="Unassembled WGS sequence"/>
</dbReference>
<keyword evidence="4" id="KW-0378">Hydrolase</keyword>
<reference evidence="8" key="1">
    <citation type="journal article" date="2020" name="mSystems">
        <title>Genome- and Community-Level Interaction Insights into Carbon Utilization and Element Cycling Functions of Hydrothermarchaeota in Hydrothermal Sediment.</title>
        <authorList>
            <person name="Zhou Z."/>
            <person name="Liu Y."/>
            <person name="Xu W."/>
            <person name="Pan J."/>
            <person name="Luo Z.H."/>
            <person name="Li M."/>
        </authorList>
    </citation>
    <scope>NUCLEOTIDE SEQUENCE [LARGE SCALE GENOMIC DNA]</scope>
    <source>
        <strain evidence="8">SpSt-1182</strain>
    </source>
</reference>
<evidence type="ECO:0000256" key="5">
    <source>
        <dbReference type="ARBA" id="ARBA00022833"/>
    </source>
</evidence>
<keyword evidence="5" id="KW-0862">Zinc</keyword>
<feature type="domain" description="M23ase beta-sheet core" evidence="7">
    <location>
        <begin position="101"/>
        <end position="197"/>
    </location>
</feature>
<evidence type="ECO:0000256" key="6">
    <source>
        <dbReference type="ARBA" id="ARBA00023049"/>
    </source>
</evidence>
<evidence type="ECO:0000256" key="3">
    <source>
        <dbReference type="ARBA" id="ARBA00022723"/>
    </source>
</evidence>
<comment type="cofactor">
    <cofactor evidence="1">
        <name>Zn(2+)</name>
        <dbReference type="ChEBI" id="CHEBI:29105"/>
    </cofactor>
</comment>
<dbReference type="GO" id="GO:0046872">
    <property type="term" value="F:metal ion binding"/>
    <property type="evidence" value="ECO:0007669"/>
    <property type="project" value="UniProtKB-KW"/>
</dbReference>
<dbReference type="CDD" id="cd12797">
    <property type="entry name" value="M23_peptidase"/>
    <property type="match status" value="1"/>
</dbReference>
<organism evidence="8">
    <name type="scientific">candidate division WOR-3 bacterium</name>
    <dbReference type="NCBI Taxonomy" id="2052148"/>
    <lineage>
        <taxon>Bacteria</taxon>
        <taxon>Bacteria division WOR-3</taxon>
    </lineage>
</organism>
<feature type="non-terminal residue" evidence="8">
    <location>
        <position position="1"/>
    </location>
</feature>
<proteinExistence type="predicted"/>
<dbReference type="Gene3D" id="2.70.70.10">
    <property type="entry name" value="Glucose Permease (Domain IIA)"/>
    <property type="match status" value="1"/>
</dbReference>
<evidence type="ECO:0000313" key="8">
    <source>
        <dbReference type="EMBL" id="HDQ98763.1"/>
    </source>
</evidence>
<evidence type="ECO:0000259" key="7">
    <source>
        <dbReference type="Pfam" id="PF01551"/>
    </source>
</evidence>
<keyword evidence="6" id="KW-0482">Metalloprotease</keyword>
<dbReference type="PANTHER" id="PTHR21666">
    <property type="entry name" value="PEPTIDASE-RELATED"/>
    <property type="match status" value="1"/>
</dbReference>
<dbReference type="Gene3D" id="3.10.450.350">
    <property type="match status" value="1"/>
</dbReference>
<evidence type="ECO:0000256" key="4">
    <source>
        <dbReference type="ARBA" id="ARBA00022801"/>
    </source>
</evidence>
<dbReference type="GO" id="GO:0006508">
    <property type="term" value="P:proteolysis"/>
    <property type="evidence" value="ECO:0007669"/>
    <property type="project" value="UniProtKB-KW"/>
</dbReference>
<name>A0A7V0T4G8_UNCW3</name>
<dbReference type="InterPro" id="IPR011055">
    <property type="entry name" value="Dup_hybrid_motif"/>
</dbReference>
<evidence type="ECO:0000256" key="2">
    <source>
        <dbReference type="ARBA" id="ARBA00022670"/>
    </source>
</evidence>
<sequence>LGWEVDFFTETQIGDSFAILVTRRMQDSTVIGYEPVSGVRYQGVAGDFAGFRFTDPEGRTDYYNRDGDCMRKTFLKSPLNFARVTSFFGRRFHPIHRTWRQHHGLDYAAPTGTPVSAVADGRVAVAGWMGGYGNCVDVVHPGGYRTRYGHLSRFGAGVKVGATVSQGQVIGYVGSTGLSTGPHLHFELHANGAPKNPLRFDPPRVEPVKPEFLAAFAVARDSLLDLAPGLRPRR</sequence>
<dbReference type="PANTHER" id="PTHR21666:SF288">
    <property type="entry name" value="CELL DIVISION PROTEIN YTFB"/>
    <property type="match status" value="1"/>
</dbReference>
<dbReference type="SUPFAM" id="SSF51261">
    <property type="entry name" value="Duplicated hybrid motif"/>
    <property type="match status" value="1"/>
</dbReference>
<dbReference type="AlphaFoldDB" id="A0A7V0T4G8"/>
<dbReference type="GO" id="GO:0004222">
    <property type="term" value="F:metalloendopeptidase activity"/>
    <property type="evidence" value="ECO:0007669"/>
    <property type="project" value="TreeGrafter"/>
</dbReference>